<keyword evidence="4" id="KW-0812">Transmembrane</keyword>
<dbReference type="GO" id="GO:0005886">
    <property type="term" value="C:plasma membrane"/>
    <property type="evidence" value="ECO:0007669"/>
    <property type="project" value="UniProtKB-SubCell"/>
</dbReference>
<comment type="subcellular location">
    <subcellularLocation>
        <location evidence="1">Cell membrane</location>
        <topology evidence="1">Multi-pass membrane protein</topology>
    </subcellularLocation>
</comment>
<proteinExistence type="inferred from homology"/>
<dbReference type="InterPro" id="IPR000620">
    <property type="entry name" value="EamA_dom"/>
</dbReference>
<dbReference type="EMBL" id="HBIP01022402">
    <property type="protein sequence ID" value="CAE0498331.1"/>
    <property type="molecule type" value="Transcribed_RNA"/>
</dbReference>
<dbReference type="AlphaFoldDB" id="A0A7S3QZR9"/>
<protein>
    <recommendedName>
        <fullName evidence="8">EamA domain-containing protein</fullName>
    </recommendedName>
</protein>
<evidence type="ECO:0000256" key="1">
    <source>
        <dbReference type="ARBA" id="ARBA00004651"/>
    </source>
</evidence>
<feature type="compositionally biased region" description="Basic and acidic residues" evidence="7">
    <location>
        <begin position="171"/>
        <end position="182"/>
    </location>
</feature>
<feature type="compositionally biased region" description="Polar residues" evidence="7">
    <location>
        <begin position="33"/>
        <end position="62"/>
    </location>
</feature>
<gene>
    <name evidence="9" type="ORF">DTER00134_LOCUS13404</name>
</gene>
<keyword evidence="6" id="KW-0472">Membrane</keyword>
<evidence type="ECO:0000256" key="3">
    <source>
        <dbReference type="ARBA" id="ARBA00022475"/>
    </source>
</evidence>
<accession>A0A7S3QZR9</accession>
<evidence type="ECO:0000256" key="6">
    <source>
        <dbReference type="ARBA" id="ARBA00023136"/>
    </source>
</evidence>
<evidence type="ECO:0000256" key="4">
    <source>
        <dbReference type="ARBA" id="ARBA00022692"/>
    </source>
</evidence>
<dbReference type="SUPFAM" id="SSF103481">
    <property type="entry name" value="Multidrug resistance efflux transporter EmrE"/>
    <property type="match status" value="1"/>
</dbReference>
<evidence type="ECO:0000256" key="2">
    <source>
        <dbReference type="ARBA" id="ARBA00007635"/>
    </source>
</evidence>
<dbReference type="PANTHER" id="PTHR42920">
    <property type="entry name" value="OS03G0707200 PROTEIN-RELATED"/>
    <property type="match status" value="1"/>
</dbReference>
<comment type="similarity">
    <text evidence="2">Belongs to the drug/metabolite transporter (DMT) superfamily. Plant drug/metabolite exporter (P-DME) (TC 2.A.7.4) family.</text>
</comment>
<sequence length="469" mass="49191">MLLQKHATGAAHCCCFSTTRPRRLRSRGLAVQPQASLETPPRITNQPTQQPEPTSISFASQPGPNPNAPEDSKQPSLQGSYLSLVGVSLLWGTYGPSVSWLLHNEHAMPAPMLTALRTVMSAVVMLGITYVNSRPIGEQGGSVQTEDHIPHHHSDSMSSGSRSSSNSDAMLVREPHEQHMRTEQAQTSGREHPGSTQHENNSSVPFLARTIPGVIPAGIELGLWNFLGTALAVTGLEFTSPTRAGFLIQLTAVGTPMMAALAGIPVPKRTIAAALIALSGTCLISLDDTPTAAISSSSLGESLGGNLGDLLFIGACLFFSLATMRLSLYAPQHSSVQLATSKKVTLGVLSMAWLAATTQESSFAADWADALWRQTPFEWVVITCSALGPGALAAFLQTSGQARVPATMAQVIYSLTPLWSAIGAWLVLGDEAGGLTWAGGAIILGASLLATGGDGEAATDSKGKELKKL</sequence>
<evidence type="ECO:0000256" key="5">
    <source>
        <dbReference type="ARBA" id="ARBA00022989"/>
    </source>
</evidence>
<dbReference type="PANTHER" id="PTHR42920:SF23">
    <property type="entry name" value="EAMA DOMAIN-CONTAINING PROTEIN"/>
    <property type="match status" value="1"/>
</dbReference>
<evidence type="ECO:0000313" key="9">
    <source>
        <dbReference type="EMBL" id="CAE0498331.1"/>
    </source>
</evidence>
<keyword evidence="3" id="KW-1003">Cell membrane</keyword>
<reference evidence="9" key="1">
    <citation type="submission" date="2021-01" db="EMBL/GenBank/DDBJ databases">
        <authorList>
            <person name="Corre E."/>
            <person name="Pelletier E."/>
            <person name="Niang G."/>
            <person name="Scheremetjew M."/>
            <person name="Finn R."/>
            <person name="Kale V."/>
            <person name="Holt S."/>
            <person name="Cochrane G."/>
            <person name="Meng A."/>
            <person name="Brown T."/>
            <person name="Cohen L."/>
        </authorList>
    </citation>
    <scope>NUCLEOTIDE SEQUENCE</scope>
    <source>
        <strain evidence="9">CCMP1320</strain>
    </source>
</reference>
<dbReference type="InterPro" id="IPR037185">
    <property type="entry name" value="EmrE-like"/>
</dbReference>
<keyword evidence="5" id="KW-1133">Transmembrane helix</keyword>
<evidence type="ECO:0000256" key="7">
    <source>
        <dbReference type="SAM" id="MobiDB-lite"/>
    </source>
</evidence>
<feature type="domain" description="EamA" evidence="8">
    <location>
        <begin position="307"/>
        <end position="450"/>
    </location>
</feature>
<feature type="compositionally biased region" description="Polar residues" evidence="7">
    <location>
        <begin position="183"/>
        <end position="203"/>
    </location>
</feature>
<feature type="region of interest" description="Disordered" evidence="7">
    <location>
        <begin position="137"/>
        <end position="203"/>
    </location>
</feature>
<feature type="region of interest" description="Disordered" evidence="7">
    <location>
        <begin position="25"/>
        <end position="76"/>
    </location>
</feature>
<organism evidence="9">
    <name type="scientific">Dunaliella tertiolecta</name>
    <name type="common">Green alga</name>
    <dbReference type="NCBI Taxonomy" id="3047"/>
    <lineage>
        <taxon>Eukaryota</taxon>
        <taxon>Viridiplantae</taxon>
        <taxon>Chlorophyta</taxon>
        <taxon>core chlorophytes</taxon>
        <taxon>Chlorophyceae</taxon>
        <taxon>CS clade</taxon>
        <taxon>Chlamydomonadales</taxon>
        <taxon>Dunaliellaceae</taxon>
        <taxon>Dunaliella</taxon>
    </lineage>
</organism>
<dbReference type="Pfam" id="PF00892">
    <property type="entry name" value="EamA"/>
    <property type="match status" value="1"/>
</dbReference>
<dbReference type="InterPro" id="IPR051258">
    <property type="entry name" value="Diverse_Substrate_Transporter"/>
</dbReference>
<name>A0A7S3QZR9_DUNTE</name>
<evidence type="ECO:0000259" key="8">
    <source>
        <dbReference type="Pfam" id="PF00892"/>
    </source>
</evidence>
<feature type="compositionally biased region" description="Low complexity" evidence="7">
    <location>
        <begin position="156"/>
        <end position="167"/>
    </location>
</feature>
<feature type="compositionally biased region" description="Basic and acidic residues" evidence="7">
    <location>
        <begin position="145"/>
        <end position="155"/>
    </location>
</feature>